<feature type="region of interest" description="Disordered" evidence="7">
    <location>
        <begin position="497"/>
        <end position="549"/>
    </location>
</feature>
<dbReference type="InterPro" id="IPR015920">
    <property type="entry name" value="Cellobiose_DH-like_cyt"/>
</dbReference>
<keyword evidence="5 8" id="KW-1133">Transmembrane helix</keyword>
<sequence length="549" mass="57865">MKSFAVAATAISLASTASAVATSSVPNTDINFQLSIPETTASSGNGDIYFQISAPTTYSWVSLGQGNGMSGSNMFVVYTSADGNNVTVSPRLGTGQVMPEYNSNADISVLDHSGVSNGVMTANVRCGSCGSWDGGSMDFSSSSSNWIYGYRSGSPLESDSVEESISQHNDANGFTWDLSVARTSDVDVSDPFASGGGSSESTTATATGSSSTASVSCTPISSTSGCPTAWPTERPTGRPDWPSSCFDDGPPAWATDAPWNDGDGNGPWNGDHGPWDHSDKLRRRQSDNGCPAGYEPADGSGNSESGNGGSGSSASFGNNANAFRSMSPEQRERMVTAHGALAALAFVGLFPIGGILIRLASFTGLVWVHAALQLVAYAIYIAGFSLGVWLASNMRLLSNAHPVIGIILFIILFAQPILGLIHHRVFKKTGYRTWSSYLHLTIGRVAILLGIINGGLGLRLANAEQAPIIAYAVIAAIVGVVYIAAVVFGEVRRKRKVQNEPPTYHRSQKDLGHEMQSRSDSSSEDQQPMEWYGPSDESSNGRAPPHYRS</sequence>
<proteinExistence type="predicted"/>
<dbReference type="SMART" id="SM00665">
    <property type="entry name" value="B561"/>
    <property type="match status" value="1"/>
</dbReference>
<keyword evidence="9" id="KW-0732">Signal</keyword>
<evidence type="ECO:0000256" key="6">
    <source>
        <dbReference type="ARBA" id="ARBA00023136"/>
    </source>
</evidence>
<dbReference type="VEuPathDB" id="FungiDB:BTJ68_03438"/>
<evidence type="ECO:0000256" key="8">
    <source>
        <dbReference type="SAM" id="Phobius"/>
    </source>
</evidence>
<evidence type="ECO:0000313" key="12">
    <source>
        <dbReference type="Proteomes" id="UP000282582"/>
    </source>
</evidence>
<keyword evidence="2" id="KW-0813">Transport</keyword>
<dbReference type="Pfam" id="PF10348">
    <property type="entry name" value="DUF2427"/>
    <property type="match status" value="1"/>
</dbReference>
<comment type="subcellular location">
    <subcellularLocation>
        <location evidence="1">Membrane</location>
    </subcellularLocation>
</comment>
<dbReference type="PANTHER" id="PTHR47797">
    <property type="entry name" value="DEHYDROGENASE, PUTATIVE (AFU_ORTHOLOGUE AFUA_8G05805)-RELATED"/>
    <property type="match status" value="1"/>
</dbReference>
<comment type="caution">
    <text evidence="11">The sequence shown here is derived from an EMBL/GenBank/DDBJ whole genome shotgun (WGS) entry which is preliminary data.</text>
</comment>
<dbReference type="Pfam" id="PF16010">
    <property type="entry name" value="CDH-cyt"/>
    <property type="match status" value="1"/>
</dbReference>
<dbReference type="CDD" id="cd08760">
    <property type="entry name" value="Cyt_b561_FRRS1_like"/>
    <property type="match status" value="1"/>
</dbReference>
<evidence type="ECO:0000256" key="5">
    <source>
        <dbReference type="ARBA" id="ARBA00022989"/>
    </source>
</evidence>
<dbReference type="SUPFAM" id="SSF49344">
    <property type="entry name" value="CBD9-like"/>
    <property type="match status" value="1"/>
</dbReference>
<dbReference type="EMBL" id="QWIK01000302">
    <property type="protein sequence ID" value="RMY08668.1"/>
    <property type="molecule type" value="Genomic_DNA"/>
</dbReference>
<keyword evidence="3 8" id="KW-0812">Transmembrane</keyword>
<feature type="domain" description="Cytochrome b561" evidence="10">
    <location>
        <begin position="300"/>
        <end position="494"/>
    </location>
</feature>
<feature type="transmembrane region" description="Helical" evidence="8">
    <location>
        <begin position="364"/>
        <end position="391"/>
    </location>
</feature>
<evidence type="ECO:0000256" key="3">
    <source>
        <dbReference type="ARBA" id="ARBA00022692"/>
    </source>
</evidence>
<protein>
    <recommendedName>
        <fullName evidence="10">Cytochrome b561 domain-containing protein</fullName>
    </recommendedName>
</protein>
<dbReference type="CDD" id="cd09630">
    <property type="entry name" value="CDH_like_cytochrome"/>
    <property type="match status" value="1"/>
</dbReference>
<feature type="compositionally biased region" description="Low complexity" evidence="7">
    <location>
        <begin position="258"/>
        <end position="272"/>
    </location>
</feature>
<dbReference type="Gene3D" id="1.20.120.1770">
    <property type="match status" value="1"/>
</dbReference>
<evidence type="ECO:0000256" key="7">
    <source>
        <dbReference type="SAM" id="MobiDB-lite"/>
    </source>
</evidence>
<accession>A0A3M6Z085</accession>
<keyword evidence="6 8" id="KW-0472">Membrane</keyword>
<evidence type="ECO:0000256" key="1">
    <source>
        <dbReference type="ARBA" id="ARBA00004370"/>
    </source>
</evidence>
<dbReference type="Gene3D" id="2.60.40.1210">
    <property type="entry name" value="Cellobiose dehydrogenase, cytochrome domain"/>
    <property type="match status" value="1"/>
</dbReference>
<dbReference type="PANTHER" id="PTHR47797:SF1">
    <property type="entry name" value="CYTOCHROME B561 DOMAIN-CONTAINING PROTEIN-RELATED"/>
    <property type="match status" value="1"/>
</dbReference>
<dbReference type="PROSITE" id="PS50939">
    <property type="entry name" value="CYTOCHROME_B561"/>
    <property type="match status" value="1"/>
</dbReference>
<evidence type="ECO:0000256" key="9">
    <source>
        <dbReference type="SAM" id="SignalP"/>
    </source>
</evidence>
<feature type="transmembrane region" description="Helical" evidence="8">
    <location>
        <begin position="468"/>
        <end position="488"/>
    </location>
</feature>
<feature type="transmembrane region" description="Helical" evidence="8">
    <location>
        <begin position="434"/>
        <end position="456"/>
    </location>
</feature>
<evidence type="ECO:0000256" key="4">
    <source>
        <dbReference type="ARBA" id="ARBA00022982"/>
    </source>
</evidence>
<feature type="transmembrane region" description="Helical" evidence="8">
    <location>
        <begin position="403"/>
        <end position="422"/>
    </location>
</feature>
<dbReference type="Proteomes" id="UP000282582">
    <property type="component" value="Unassembled WGS sequence"/>
</dbReference>
<feature type="chain" id="PRO_5017937334" description="Cytochrome b561 domain-containing protein" evidence="9">
    <location>
        <begin position="20"/>
        <end position="549"/>
    </location>
</feature>
<feature type="compositionally biased region" description="Low complexity" evidence="7">
    <location>
        <begin position="199"/>
        <end position="222"/>
    </location>
</feature>
<organism evidence="11 12">
    <name type="scientific">Hortaea werneckii</name>
    <name type="common">Black yeast</name>
    <name type="synonym">Cladosporium werneckii</name>
    <dbReference type="NCBI Taxonomy" id="91943"/>
    <lineage>
        <taxon>Eukaryota</taxon>
        <taxon>Fungi</taxon>
        <taxon>Dikarya</taxon>
        <taxon>Ascomycota</taxon>
        <taxon>Pezizomycotina</taxon>
        <taxon>Dothideomycetes</taxon>
        <taxon>Dothideomycetidae</taxon>
        <taxon>Mycosphaerellales</taxon>
        <taxon>Teratosphaeriaceae</taxon>
        <taxon>Hortaea</taxon>
    </lineage>
</organism>
<reference evidence="11 12" key="1">
    <citation type="journal article" date="2018" name="BMC Genomics">
        <title>Genomic evidence for intraspecific hybridization in a clonal and extremely halotolerant yeast.</title>
        <authorList>
            <person name="Gostincar C."/>
            <person name="Stajich J.E."/>
            <person name="Zupancic J."/>
            <person name="Zalar P."/>
            <person name="Gunde-Cimerman N."/>
        </authorList>
    </citation>
    <scope>NUCLEOTIDE SEQUENCE [LARGE SCALE GENOMIC DNA]</scope>
    <source>
        <strain evidence="11 12">EXF-6654</strain>
    </source>
</reference>
<name>A0A3M6Z085_HORWE</name>
<dbReference type="AlphaFoldDB" id="A0A3M6Z085"/>
<gene>
    <name evidence="11" type="ORF">D0868_04668</name>
</gene>
<evidence type="ECO:0000256" key="2">
    <source>
        <dbReference type="ARBA" id="ARBA00022448"/>
    </source>
</evidence>
<feature type="region of interest" description="Disordered" evidence="7">
    <location>
        <begin position="191"/>
        <end position="314"/>
    </location>
</feature>
<dbReference type="GO" id="GO:0016020">
    <property type="term" value="C:membrane"/>
    <property type="evidence" value="ECO:0007669"/>
    <property type="project" value="UniProtKB-SubCell"/>
</dbReference>
<dbReference type="InterPro" id="IPR018825">
    <property type="entry name" value="DUF2427"/>
</dbReference>
<evidence type="ECO:0000259" key="10">
    <source>
        <dbReference type="PROSITE" id="PS50939"/>
    </source>
</evidence>
<keyword evidence="4" id="KW-0249">Electron transport</keyword>
<feature type="transmembrane region" description="Helical" evidence="8">
    <location>
        <begin position="335"/>
        <end position="357"/>
    </location>
</feature>
<evidence type="ECO:0000313" key="11">
    <source>
        <dbReference type="EMBL" id="RMY08668.1"/>
    </source>
</evidence>
<dbReference type="InterPro" id="IPR006593">
    <property type="entry name" value="Cyt_b561/ferric_Rdtase_TM"/>
</dbReference>
<feature type="signal peptide" evidence="9">
    <location>
        <begin position="1"/>
        <end position="19"/>
    </location>
</feature>
<feature type="compositionally biased region" description="Basic and acidic residues" evidence="7">
    <location>
        <begin position="507"/>
        <end position="517"/>
    </location>
</feature>